<dbReference type="InterPro" id="IPR050745">
    <property type="entry name" value="Multifunctional_regulatory"/>
</dbReference>
<dbReference type="PANTHER" id="PTHR24189:SF50">
    <property type="entry name" value="ANKYRIN REPEAT AND SOCS BOX PROTEIN 2"/>
    <property type="match status" value="1"/>
</dbReference>
<keyword evidence="1" id="KW-0677">Repeat</keyword>
<comment type="caution">
    <text evidence="4">The sequence shown here is derived from an EMBL/GenBank/DDBJ whole genome shotgun (WGS) entry which is preliminary data.</text>
</comment>
<evidence type="ECO:0000256" key="1">
    <source>
        <dbReference type="ARBA" id="ARBA00022737"/>
    </source>
</evidence>
<evidence type="ECO:0000256" key="3">
    <source>
        <dbReference type="PROSITE-ProRule" id="PRU00023"/>
    </source>
</evidence>
<protein>
    <submittedName>
        <fullName evidence="4">Ankyrin repeat domain-containing protein</fullName>
    </submittedName>
</protein>
<feature type="repeat" description="ANK" evidence="3">
    <location>
        <begin position="409"/>
        <end position="441"/>
    </location>
</feature>
<dbReference type="Gene3D" id="1.25.40.20">
    <property type="entry name" value="Ankyrin repeat-containing domain"/>
    <property type="match status" value="2"/>
</dbReference>
<dbReference type="SMART" id="SM00248">
    <property type="entry name" value="ANK"/>
    <property type="match status" value="5"/>
</dbReference>
<dbReference type="RefSeq" id="WP_263843689.1">
    <property type="nucleotide sequence ID" value="NZ_JALIEB010000004.1"/>
</dbReference>
<evidence type="ECO:0000313" key="4">
    <source>
        <dbReference type="EMBL" id="MCV3271363.1"/>
    </source>
</evidence>
<dbReference type="Proteomes" id="UP001208690">
    <property type="component" value="Unassembled WGS sequence"/>
</dbReference>
<organism evidence="4 5">
    <name type="scientific">Roseobacter sinensis</name>
    <dbReference type="NCBI Taxonomy" id="2931391"/>
    <lineage>
        <taxon>Bacteria</taxon>
        <taxon>Pseudomonadati</taxon>
        <taxon>Pseudomonadota</taxon>
        <taxon>Alphaproteobacteria</taxon>
        <taxon>Rhodobacterales</taxon>
        <taxon>Roseobacteraceae</taxon>
        <taxon>Roseobacter</taxon>
    </lineage>
</organism>
<keyword evidence="2 3" id="KW-0040">ANK repeat</keyword>
<dbReference type="EMBL" id="JALIEB010000004">
    <property type="protein sequence ID" value="MCV3271363.1"/>
    <property type="molecule type" value="Genomic_DNA"/>
</dbReference>
<dbReference type="Pfam" id="PF12796">
    <property type="entry name" value="Ank_2"/>
    <property type="match status" value="1"/>
</dbReference>
<evidence type="ECO:0000256" key="2">
    <source>
        <dbReference type="ARBA" id="ARBA00023043"/>
    </source>
</evidence>
<name>A0ABT3BCR0_9RHOB</name>
<keyword evidence="5" id="KW-1185">Reference proteome</keyword>
<dbReference type="SUPFAM" id="SSF48403">
    <property type="entry name" value="Ankyrin repeat"/>
    <property type="match status" value="1"/>
</dbReference>
<sequence length="513" mass="55154">MMTSLDQLRRDAKALRKAYEAGETYAGQRVANYPPRPDGVALKHADFLHVIAREAQFESWPALKLAAELQGLDRAARQQRLKIAVFQGQGPVIRRLLSETPDLAQGLFGLQVALYDLAAVEAVLGRDPGAATRMIGPRTPMCHLAFSRYIHERRELAPQMIAIAELLVAHGASVNDSMPVAPGNEHRLSALYGAIGHANNMALGRWLLERGADPNDGESLYHATELGHHEGLRMLLDHGADPAGTNALLRAMDFEDVEAVRMLIAAGANPSEFNGAHVGGEPPWVIPALHQAARRMCGPEMIAVLLDAGADPLEVFDGATAYAYARVFGNEALTRAIEARTAPPALSPVEELLAAAAAGGDTGGAWLDPADMPEPYLNIIRMILHLPGKLDHIQRLVDLGVPFDQPDTEGLTPVQVAGWEGLPEVMSYFMSMGADLEHQNSYGGTLLSTILHGSENCPQRAERDHAACLTLALEAGVPLPRRAPDLAGVPELGELLAEWAERHPDQVVDGGPV</sequence>
<gene>
    <name evidence="4" type="ORF">MUB52_07985</name>
</gene>
<dbReference type="PANTHER" id="PTHR24189">
    <property type="entry name" value="MYOTROPHIN"/>
    <property type="match status" value="1"/>
</dbReference>
<dbReference type="InterPro" id="IPR002110">
    <property type="entry name" value="Ankyrin_rpt"/>
</dbReference>
<accession>A0ABT3BCR0</accession>
<evidence type="ECO:0000313" key="5">
    <source>
        <dbReference type="Proteomes" id="UP001208690"/>
    </source>
</evidence>
<dbReference type="PROSITE" id="PS50088">
    <property type="entry name" value="ANK_REPEAT"/>
    <property type="match status" value="1"/>
</dbReference>
<dbReference type="InterPro" id="IPR036770">
    <property type="entry name" value="Ankyrin_rpt-contain_sf"/>
</dbReference>
<proteinExistence type="predicted"/>
<reference evidence="4 5" key="1">
    <citation type="submission" date="2022-04" db="EMBL/GenBank/DDBJ databases">
        <title>Roseobacter sp. WL0113 is a bacterium isolated from neritic sediment.</title>
        <authorList>
            <person name="Wang L."/>
            <person name="He W."/>
            <person name="Zhang D.-F."/>
        </authorList>
    </citation>
    <scope>NUCLEOTIDE SEQUENCE [LARGE SCALE GENOMIC DNA]</scope>
    <source>
        <strain evidence="4 5">WL0113</strain>
    </source>
</reference>